<feature type="coiled-coil region" evidence="1">
    <location>
        <begin position="171"/>
        <end position="198"/>
    </location>
</feature>
<feature type="compositionally biased region" description="Pro residues" evidence="2">
    <location>
        <begin position="319"/>
        <end position="328"/>
    </location>
</feature>
<dbReference type="Pfam" id="PF02470">
    <property type="entry name" value="MlaD"/>
    <property type="match status" value="1"/>
</dbReference>
<comment type="caution">
    <text evidence="5">The sequence shown here is derived from an EMBL/GenBank/DDBJ whole genome shotgun (WGS) entry which is preliminary data.</text>
</comment>
<dbReference type="InterPro" id="IPR003399">
    <property type="entry name" value="Mce/MlaD"/>
</dbReference>
<feature type="region of interest" description="Disordered" evidence="2">
    <location>
        <begin position="293"/>
        <end position="328"/>
    </location>
</feature>
<gene>
    <name evidence="5" type="ORF">QTH91_20275</name>
</gene>
<dbReference type="EMBL" id="JASZYV010000005">
    <property type="protein sequence ID" value="MDM0046839.1"/>
    <property type="molecule type" value="Genomic_DNA"/>
</dbReference>
<evidence type="ECO:0000313" key="5">
    <source>
        <dbReference type="EMBL" id="MDM0046839.1"/>
    </source>
</evidence>
<organism evidence="5 6">
    <name type="scientific">Variovorax dokdonensis</name>
    <dbReference type="NCBI Taxonomy" id="344883"/>
    <lineage>
        <taxon>Bacteria</taxon>
        <taxon>Pseudomonadati</taxon>
        <taxon>Pseudomonadota</taxon>
        <taxon>Betaproteobacteria</taxon>
        <taxon>Burkholderiales</taxon>
        <taxon>Comamonadaceae</taxon>
        <taxon>Variovorax</taxon>
    </lineage>
</organism>
<keyword evidence="6" id="KW-1185">Reference proteome</keyword>
<dbReference type="PANTHER" id="PTHR36698">
    <property type="entry name" value="BLL5892 PROTEIN"/>
    <property type="match status" value="1"/>
</dbReference>
<evidence type="ECO:0000256" key="3">
    <source>
        <dbReference type="SAM" id="Phobius"/>
    </source>
</evidence>
<keyword evidence="3" id="KW-0472">Membrane</keyword>
<feature type="domain" description="Mce/MlaD" evidence="4">
    <location>
        <begin position="42"/>
        <end position="112"/>
    </location>
</feature>
<evidence type="ECO:0000256" key="1">
    <source>
        <dbReference type="SAM" id="Coils"/>
    </source>
</evidence>
<name>A0ABT7NFW5_9BURK</name>
<evidence type="ECO:0000256" key="2">
    <source>
        <dbReference type="SAM" id="MobiDB-lite"/>
    </source>
</evidence>
<keyword evidence="3" id="KW-0812">Transmembrane</keyword>
<keyword evidence="1" id="KW-0175">Coiled coil</keyword>
<dbReference type="Proteomes" id="UP001174908">
    <property type="component" value="Unassembled WGS sequence"/>
</dbReference>
<proteinExistence type="predicted"/>
<dbReference type="PANTHER" id="PTHR36698:SF3">
    <property type="entry name" value="ABC-TYPE TRANSPORT AUXILIARY LIPOPROTEIN COMPONENT DOMAIN-CONTAINING PROTEIN"/>
    <property type="match status" value="1"/>
</dbReference>
<dbReference type="RefSeq" id="WP_286661964.1">
    <property type="nucleotide sequence ID" value="NZ_JASZYV010000005.1"/>
</dbReference>
<sequence length="328" mass="34662">MENKAHALAAGAFVIALIGAIIALVLWFTRDNTVRNVYELTTSESVSGLQPQAQVRYRGISVGRVTAIDFDPKVRGNVLVRISVDQRVPLTKSSYAALSYQGVTGLASIAIDDDGTSQVPVEPDNGDPPRIPLRPSAFAKLQERGEAILEKVERTVDELHALMGDDNRQRVSQALENIAQASASANSLTKNLDDAVKNGLTPALKSVPALAQNATTTLSGVRKAAGDVSRVANNLNTTVTRLNAQGGAIERLTTGTEGLAHALDSFSTTTLPRVNRMADDTAQAVRRLGRAADNINQNPQSLLFGSGEVQPGPGESGFEPPPAAATRP</sequence>
<feature type="transmembrane region" description="Helical" evidence="3">
    <location>
        <begin position="7"/>
        <end position="28"/>
    </location>
</feature>
<reference evidence="5" key="1">
    <citation type="submission" date="2023-06" db="EMBL/GenBank/DDBJ databases">
        <authorList>
            <person name="Jiang Y."/>
            <person name="Liu Q."/>
        </authorList>
    </citation>
    <scope>NUCLEOTIDE SEQUENCE</scope>
    <source>
        <strain evidence="5">CGMCC 1.12089</strain>
    </source>
</reference>
<protein>
    <submittedName>
        <fullName evidence="5">MlaD family protein</fullName>
    </submittedName>
</protein>
<evidence type="ECO:0000259" key="4">
    <source>
        <dbReference type="Pfam" id="PF02470"/>
    </source>
</evidence>
<accession>A0ABT7NFW5</accession>
<feature type="compositionally biased region" description="Polar residues" evidence="2">
    <location>
        <begin position="294"/>
        <end position="303"/>
    </location>
</feature>
<evidence type="ECO:0000313" key="6">
    <source>
        <dbReference type="Proteomes" id="UP001174908"/>
    </source>
</evidence>
<keyword evidence="3" id="KW-1133">Transmembrane helix</keyword>